<dbReference type="Gene3D" id="3.40.50.620">
    <property type="entry name" value="HUPs"/>
    <property type="match status" value="1"/>
</dbReference>
<dbReference type="GO" id="GO:0000270">
    <property type="term" value="P:peptidoglycan metabolic process"/>
    <property type="evidence" value="ECO:0007669"/>
    <property type="project" value="TreeGrafter"/>
</dbReference>
<proteinExistence type="predicted"/>
<dbReference type="Pfam" id="PF02698">
    <property type="entry name" value="DUF218"/>
    <property type="match status" value="1"/>
</dbReference>
<dbReference type="EMBL" id="BFBB01000005">
    <property type="protein sequence ID" value="GBF50626.1"/>
    <property type="molecule type" value="Genomic_DNA"/>
</dbReference>
<name>A0A2P2E1G1_9LEPT</name>
<feature type="domain" description="DUF218" evidence="1">
    <location>
        <begin position="9"/>
        <end position="175"/>
    </location>
</feature>
<dbReference type="PANTHER" id="PTHR30336">
    <property type="entry name" value="INNER MEMBRANE PROTEIN, PROBABLE PERMEASE"/>
    <property type="match status" value="1"/>
</dbReference>
<comment type="caution">
    <text evidence="2">The sequence shown here is derived from an EMBL/GenBank/DDBJ whole genome shotgun (WGS) entry which is preliminary data.</text>
</comment>
<dbReference type="PANTHER" id="PTHR30336:SF4">
    <property type="entry name" value="ENVELOPE BIOGENESIS FACTOR ELYC"/>
    <property type="match status" value="1"/>
</dbReference>
<dbReference type="AlphaFoldDB" id="A0A2P2E1G1"/>
<dbReference type="InterPro" id="IPR051599">
    <property type="entry name" value="Cell_Envelope_Assoc"/>
</dbReference>
<dbReference type="GO" id="GO:0043164">
    <property type="term" value="P:Gram-negative-bacterium-type cell wall biogenesis"/>
    <property type="evidence" value="ECO:0007669"/>
    <property type="project" value="TreeGrafter"/>
</dbReference>
<gene>
    <name evidence="2" type="ORF">LPTSP4_21520</name>
</gene>
<dbReference type="InterPro" id="IPR014729">
    <property type="entry name" value="Rossmann-like_a/b/a_fold"/>
</dbReference>
<evidence type="ECO:0000313" key="3">
    <source>
        <dbReference type="Proteomes" id="UP000245133"/>
    </source>
</evidence>
<organism evidence="2 3">
    <name type="scientific">Leptospira ryugenii</name>
    <dbReference type="NCBI Taxonomy" id="1917863"/>
    <lineage>
        <taxon>Bacteria</taxon>
        <taxon>Pseudomonadati</taxon>
        <taxon>Spirochaetota</taxon>
        <taxon>Spirochaetia</taxon>
        <taxon>Leptospirales</taxon>
        <taxon>Leptospiraceae</taxon>
        <taxon>Leptospira</taxon>
    </lineage>
</organism>
<protein>
    <recommendedName>
        <fullName evidence="1">DUF218 domain-containing protein</fullName>
    </recommendedName>
</protein>
<evidence type="ECO:0000259" key="1">
    <source>
        <dbReference type="Pfam" id="PF02698"/>
    </source>
</evidence>
<accession>A0A2P2E1G1</accession>
<reference evidence="2 3" key="1">
    <citation type="submission" date="2018-02" db="EMBL/GenBank/DDBJ databases">
        <title>Novel Leptospira species isolated from soil and water in Japan.</title>
        <authorList>
            <person name="Nakao R."/>
            <person name="Masuzawa T."/>
        </authorList>
    </citation>
    <scope>NUCLEOTIDE SEQUENCE [LARGE SCALE GENOMIC DNA]</scope>
    <source>
        <strain evidence="2 3">YH101</strain>
    </source>
</reference>
<dbReference type="Proteomes" id="UP000245133">
    <property type="component" value="Unassembled WGS sequence"/>
</dbReference>
<dbReference type="InterPro" id="IPR003848">
    <property type="entry name" value="DUF218"/>
</dbReference>
<sequence>MEDVPVVETIVVLGGMINPLGIHSERVEVTDAADRLIDAVRLYRNGKAKFILFSGGSGLLFSPELKEAERAKRILLDLGIPESRILLEDQSRNTFENAKFSKEKLLLQKRETSLLVTSAFHMPRAKACFEKQGVAVFAYPTDYRALNLNASAFDLWVPSLVYWELSTIATKEWIGIWAYRFKAYMD</sequence>
<dbReference type="CDD" id="cd06259">
    <property type="entry name" value="YdcF-like"/>
    <property type="match status" value="1"/>
</dbReference>
<keyword evidence="3" id="KW-1185">Reference proteome</keyword>
<dbReference type="GO" id="GO:0005886">
    <property type="term" value="C:plasma membrane"/>
    <property type="evidence" value="ECO:0007669"/>
    <property type="project" value="TreeGrafter"/>
</dbReference>
<evidence type="ECO:0000313" key="2">
    <source>
        <dbReference type="EMBL" id="GBF50626.1"/>
    </source>
</evidence>